<dbReference type="InterPro" id="IPR001387">
    <property type="entry name" value="Cro/C1-type_HTH"/>
</dbReference>
<organism evidence="2 3">
    <name type="scientific">Actinomadura chibensis</name>
    <dbReference type="NCBI Taxonomy" id="392828"/>
    <lineage>
        <taxon>Bacteria</taxon>
        <taxon>Bacillati</taxon>
        <taxon>Actinomycetota</taxon>
        <taxon>Actinomycetes</taxon>
        <taxon>Streptosporangiales</taxon>
        <taxon>Thermomonosporaceae</taxon>
        <taxon>Actinomadura</taxon>
    </lineage>
</organism>
<proteinExistence type="predicted"/>
<dbReference type="Pfam" id="PF19054">
    <property type="entry name" value="DUF5753"/>
    <property type="match status" value="1"/>
</dbReference>
<sequence length="286" mass="32205">MAPPKQPAYVPSVRARRLARWLRDFRRRAGLSQDTVAARLGWSQGKIGHLETGRNKASPHDVALMLDIYGVVTPEREMVLELAERAEQRGWWTDYTDVLSSPYVALEDEASMIGDWAPQVVPGLLQTPDYARELLTAGMLDNLDDREIERRLQARMARQTIITRTENPPELHVILDESVLTRQIGGPEIQRDQMHRLVRETRRPNITVQVLSASAGAHIGLDGAFILLRFAEEADPDVAYTEGFHGVVYLENPHLVTRCNVAFERLRELALSPEESAALIETAAEE</sequence>
<dbReference type="EMBL" id="VSFG01000001">
    <property type="protein sequence ID" value="TYB49889.1"/>
    <property type="molecule type" value="Genomic_DNA"/>
</dbReference>
<dbReference type="AlphaFoldDB" id="A0A5D0P0K9"/>
<keyword evidence="3" id="KW-1185">Reference proteome</keyword>
<dbReference type="PROSITE" id="PS50943">
    <property type="entry name" value="HTH_CROC1"/>
    <property type="match status" value="1"/>
</dbReference>
<dbReference type="InterPro" id="IPR010982">
    <property type="entry name" value="Lambda_DNA-bd_dom_sf"/>
</dbReference>
<dbReference type="Pfam" id="PF13560">
    <property type="entry name" value="HTH_31"/>
    <property type="match status" value="1"/>
</dbReference>
<gene>
    <name evidence="2" type="ORF">FXF69_03705</name>
</gene>
<evidence type="ECO:0000313" key="2">
    <source>
        <dbReference type="EMBL" id="TYB49889.1"/>
    </source>
</evidence>
<dbReference type="Gene3D" id="1.10.260.40">
    <property type="entry name" value="lambda repressor-like DNA-binding domains"/>
    <property type="match status" value="1"/>
</dbReference>
<feature type="domain" description="HTH cro/C1-type" evidence="1">
    <location>
        <begin position="22"/>
        <end position="78"/>
    </location>
</feature>
<evidence type="ECO:0000313" key="3">
    <source>
        <dbReference type="Proteomes" id="UP000323380"/>
    </source>
</evidence>
<dbReference type="SMART" id="SM00530">
    <property type="entry name" value="HTH_XRE"/>
    <property type="match status" value="1"/>
</dbReference>
<dbReference type="GO" id="GO:0003677">
    <property type="term" value="F:DNA binding"/>
    <property type="evidence" value="ECO:0007669"/>
    <property type="project" value="InterPro"/>
</dbReference>
<comment type="caution">
    <text evidence="2">The sequence shown here is derived from an EMBL/GenBank/DDBJ whole genome shotgun (WGS) entry which is preliminary data.</text>
</comment>
<evidence type="ECO:0000259" key="1">
    <source>
        <dbReference type="PROSITE" id="PS50943"/>
    </source>
</evidence>
<reference evidence="2 3" key="1">
    <citation type="submission" date="2019-08" db="EMBL/GenBank/DDBJ databases">
        <title>Actinomadura sp. nov. CYP1-5 isolated from mountain soil.</title>
        <authorList>
            <person name="Songsumanus A."/>
            <person name="Kuncharoen N."/>
            <person name="Kudo T."/>
            <person name="Yuki M."/>
            <person name="Igarashi Y."/>
            <person name="Tanasupawat S."/>
        </authorList>
    </citation>
    <scope>NUCLEOTIDE SEQUENCE [LARGE SCALE GENOMIC DNA]</scope>
    <source>
        <strain evidence="2 3">JCM 14158</strain>
    </source>
</reference>
<dbReference type="STRING" id="1220554.GCA_001552135_06730"/>
<dbReference type="Proteomes" id="UP000323380">
    <property type="component" value="Unassembled WGS sequence"/>
</dbReference>
<accession>A0A5D0P0K9</accession>
<protein>
    <submittedName>
        <fullName evidence="2">Helix-turn-helix domain-containing protein</fullName>
    </submittedName>
</protein>
<name>A0A5D0P0K9_9ACTN</name>
<dbReference type="CDD" id="cd00093">
    <property type="entry name" value="HTH_XRE"/>
    <property type="match status" value="1"/>
</dbReference>
<dbReference type="InterPro" id="IPR043917">
    <property type="entry name" value="DUF5753"/>
</dbReference>
<dbReference type="SUPFAM" id="SSF47413">
    <property type="entry name" value="lambda repressor-like DNA-binding domains"/>
    <property type="match status" value="1"/>
</dbReference>